<keyword evidence="2" id="KW-1185">Reference proteome</keyword>
<organism evidence="1 2">
    <name type="scientific">Albimonas pacifica</name>
    <dbReference type="NCBI Taxonomy" id="1114924"/>
    <lineage>
        <taxon>Bacteria</taxon>
        <taxon>Pseudomonadati</taxon>
        <taxon>Pseudomonadota</taxon>
        <taxon>Alphaproteobacteria</taxon>
        <taxon>Rhodobacterales</taxon>
        <taxon>Paracoccaceae</taxon>
        <taxon>Albimonas</taxon>
    </lineage>
</organism>
<protein>
    <submittedName>
        <fullName evidence="1">Uncharacterized protein</fullName>
    </submittedName>
</protein>
<dbReference type="Proteomes" id="UP000199377">
    <property type="component" value="Unassembled WGS sequence"/>
</dbReference>
<reference evidence="1 2" key="1">
    <citation type="submission" date="2016-10" db="EMBL/GenBank/DDBJ databases">
        <authorList>
            <person name="de Groot N.N."/>
        </authorList>
    </citation>
    <scope>NUCLEOTIDE SEQUENCE [LARGE SCALE GENOMIC DNA]</scope>
    <source>
        <strain evidence="1 2">CGMCC 1.11030</strain>
    </source>
</reference>
<dbReference type="OrthoDB" id="677036at2"/>
<evidence type="ECO:0000313" key="1">
    <source>
        <dbReference type="EMBL" id="SFI06415.1"/>
    </source>
</evidence>
<dbReference type="AlphaFoldDB" id="A0A1I3F594"/>
<accession>A0A1I3F594</accession>
<dbReference type="EMBL" id="FOQH01000004">
    <property type="protein sequence ID" value="SFI06415.1"/>
    <property type="molecule type" value="Genomic_DNA"/>
</dbReference>
<dbReference type="STRING" id="1114924.SAMN05216258_10475"/>
<dbReference type="RefSeq" id="WP_092859382.1">
    <property type="nucleotide sequence ID" value="NZ_FOQH01000004.1"/>
</dbReference>
<evidence type="ECO:0000313" key="2">
    <source>
        <dbReference type="Proteomes" id="UP000199377"/>
    </source>
</evidence>
<gene>
    <name evidence="1" type="ORF">SAMN05216258_10475</name>
</gene>
<name>A0A1I3F594_9RHOB</name>
<proteinExistence type="predicted"/>
<sequence>MPRRYWIEFERGAGARMFGLARFGVTAEDPAAALDLIASRVFHGRALPPVSRMVEDVDVSTLDPEDVQEMMGDPQRPGLWFPLGFQD</sequence>